<dbReference type="KEGG" id="ndo:DDD_1455"/>
<dbReference type="STRING" id="592029.DDD_1455"/>
<protein>
    <submittedName>
        <fullName evidence="1">Uncharacterized protein</fullName>
    </submittedName>
</protein>
<organism evidence="1 2">
    <name type="scientific">Nonlabens dokdonensis (strain DSM 17205 / KCTC 12402 / DSW-6)</name>
    <name type="common">Donghaeana dokdonensis</name>
    <dbReference type="NCBI Taxonomy" id="592029"/>
    <lineage>
        <taxon>Bacteria</taxon>
        <taxon>Pseudomonadati</taxon>
        <taxon>Bacteroidota</taxon>
        <taxon>Flavobacteriia</taxon>
        <taxon>Flavobacteriales</taxon>
        <taxon>Flavobacteriaceae</taxon>
        <taxon>Nonlabens</taxon>
    </lineage>
</organism>
<dbReference type="HOGENOM" id="CLU_3254838_0_0_10"/>
<evidence type="ECO:0000313" key="2">
    <source>
        <dbReference type="Proteomes" id="UP000011173"/>
    </source>
</evidence>
<proteinExistence type="predicted"/>
<evidence type="ECO:0000313" key="1">
    <source>
        <dbReference type="EMBL" id="AGC76582.1"/>
    </source>
</evidence>
<name>L7W8N7_NONDD</name>
<accession>L7W8N7</accession>
<dbReference type="Proteomes" id="UP000011173">
    <property type="component" value="Chromosome"/>
</dbReference>
<sequence>MKIPFLKKGKVGKLSEMRFGRKGWKKPETIYAFYGRIDIGAL</sequence>
<reference evidence="1 2" key="1">
    <citation type="journal article" date="2013" name="Genome Biol. Evol.">
        <title>Genomic makeup of the marine flavobacterium Nonlabens (Donghaeana) dokdonensis DSW-6 and identification of a novel class of rhodopsins.</title>
        <authorList>
            <person name="Kwon S.K."/>
            <person name="Kim B.K."/>
            <person name="Song J.Y."/>
            <person name="Kwak M.J."/>
            <person name="Lee C.H."/>
            <person name="Yoon J.H."/>
            <person name="Oh T.K."/>
            <person name="Kim J.F."/>
        </authorList>
    </citation>
    <scope>NUCLEOTIDE SEQUENCE [LARGE SCALE GENOMIC DNA]</scope>
    <source>
        <strain evidence="2">DSM 17205 / KCTC 12402 / DSW-6</strain>
    </source>
</reference>
<dbReference type="EMBL" id="CP001397">
    <property type="protein sequence ID" value="AGC76582.1"/>
    <property type="molecule type" value="Genomic_DNA"/>
</dbReference>
<dbReference type="AlphaFoldDB" id="L7W8N7"/>
<gene>
    <name evidence="1" type="ordered locus">DDD_1455</name>
</gene>
<dbReference type="PATRIC" id="fig|592029.3.peg.1440"/>